<feature type="compositionally biased region" description="Low complexity" evidence="1">
    <location>
        <begin position="1"/>
        <end position="11"/>
    </location>
</feature>
<reference evidence="2 3" key="1">
    <citation type="submission" date="2019-06" db="EMBL/GenBank/DDBJ databases">
        <title>Draft genomes of female and male turbot (Scophthalmus maximus).</title>
        <authorList>
            <person name="Xu H."/>
            <person name="Xu X.-W."/>
            <person name="Shao C."/>
            <person name="Chen S."/>
        </authorList>
    </citation>
    <scope>NUCLEOTIDE SEQUENCE [LARGE SCALE GENOMIC DNA]</scope>
    <source>
        <strain evidence="2">Ysfricsl-2016a</strain>
        <tissue evidence="2">Blood</tissue>
    </source>
</reference>
<gene>
    <name evidence="2" type="ORF">F2P81_012055</name>
</gene>
<evidence type="ECO:0000256" key="1">
    <source>
        <dbReference type="SAM" id="MobiDB-lite"/>
    </source>
</evidence>
<dbReference type="Proteomes" id="UP000438429">
    <property type="component" value="Unassembled WGS sequence"/>
</dbReference>
<sequence length="136" mass="15228">MQPTPSSSQKKAQQKKQEPIQSSIQQSFAKEQISTSPLTCDQRAKQICGVVLEQTGHSPFKCCSGTGNPRVPCDQHLQRTSGNKSVDLRNRALESLYYIIKDKTCLSRKIKSYSQILLYFCPVYSGLVDMNKPAKT</sequence>
<feature type="region of interest" description="Disordered" evidence="1">
    <location>
        <begin position="1"/>
        <end position="29"/>
    </location>
</feature>
<protein>
    <submittedName>
        <fullName evidence="2">Uncharacterized protein</fullName>
    </submittedName>
</protein>
<dbReference type="AlphaFoldDB" id="A0A6A4SRW4"/>
<comment type="caution">
    <text evidence="2">The sequence shown here is derived from an EMBL/GenBank/DDBJ whole genome shotgun (WGS) entry which is preliminary data.</text>
</comment>
<proteinExistence type="predicted"/>
<name>A0A6A4SRW4_SCOMX</name>
<dbReference type="EMBL" id="VEVO01000010">
    <property type="protein sequence ID" value="KAF0036743.1"/>
    <property type="molecule type" value="Genomic_DNA"/>
</dbReference>
<evidence type="ECO:0000313" key="2">
    <source>
        <dbReference type="EMBL" id="KAF0036743.1"/>
    </source>
</evidence>
<evidence type="ECO:0000313" key="3">
    <source>
        <dbReference type="Proteomes" id="UP000438429"/>
    </source>
</evidence>
<organism evidence="2 3">
    <name type="scientific">Scophthalmus maximus</name>
    <name type="common">Turbot</name>
    <name type="synonym">Psetta maxima</name>
    <dbReference type="NCBI Taxonomy" id="52904"/>
    <lineage>
        <taxon>Eukaryota</taxon>
        <taxon>Metazoa</taxon>
        <taxon>Chordata</taxon>
        <taxon>Craniata</taxon>
        <taxon>Vertebrata</taxon>
        <taxon>Euteleostomi</taxon>
        <taxon>Actinopterygii</taxon>
        <taxon>Neopterygii</taxon>
        <taxon>Teleostei</taxon>
        <taxon>Neoteleostei</taxon>
        <taxon>Acanthomorphata</taxon>
        <taxon>Carangaria</taxon>
        <taxon>Pleuronectiformes</taxon>
        <taxon>Pleuronectoidei</taxon>
        <taxon>Scophthalmidae</taxon>
        <taxon>Scophthalmus</taxon>
    </lineage>
</organism>
<feature type="compositionally biased region" description="Polar residues" evidence="1">
    <location>
        <begin position="19"/>
        <end position="29"/>
    </location>
</feature>
<accession>A0A6A4SRW4</accession>